<name>A0A5P8JNL3_9LACO</name>
<dbReference type="EMBL" id="CP045068">
    <property type="protein sequence ID" value="QFQ90696.1"/>
    <property type="molecule type" value="Genomic_DNA"/>
</dbReference>
<dbReference type="Pfam" id="PF19807">
    <property type="entry name" value="DUF6290"/>
    <property type="match status" value="1"/>
</dbReference>
<dbReference type="Proteomes" id="UP000388452">
    <property type="component" value="Chromosome"/>
</dbReference>
<organism evidence="1 2">
    <name type="scientific">Lacticaseibacillus manihotivorans</name>
    <dbReference type="NCBI Taxonomy" id="88233"/>
    <lineage>
        <taxon>Bacteria</taxon>
        <taxon>Bacillati</taxon>
        <taxon>Bacillota</taxon>
        <taxon>Bacilli</taxon>
        <taxon>Lactobacillales</taxon>
        <taxon>Lactobacillaceae</taxon>
        <taxon>Lacticaseibacillus</taxon>
    </lineage>
</organism>
<proteinExistence type="predicted"/>
<gene>
    <name evidence="1" type="ORF">LM010_04295</name>
</gene>
<evidence type="ECO:0000313" key="1">
    <source>
        <dbReference type="EMBL" id="QFQ90696.1"/>
    </source>
</evidence>
<protein>
    <recommendedName>
        <fullName evidence="3">CopG family transcriptional regulator</fullName>
    </recommendedName>
</protein>
<dbReference type="GO" id="GO:0006355">
    <property type="term" value="P:regulation of DNA-templated transcription"/>
    <property type="evidence" value="ECO:0007669"/>
    <property type="project" value="InterPro"/>
</dbReference>
<dbReference type="NCBIfam" id="NF046040">
    <property type="entry name" value="RelB_antitoxin"/>
    <property type="match status" value="1"/>
</dbReference>
<evidence type="ECO:0000313" key="2">
    <source>
        <dbReference type="Proteomes" id="UP000388452"/>
    </source>
</evidence>
<accession>A0A5P8JNL3</accession>
<dbReference type="SUPFAM" id="SSF47598">
    <property type="entry name" value="Ribbon-helix-helix"/>
    <property type="match status" value="1"/>
</dbReference>
<sequence length="76" mass="8677">MADTTVTSLRFKNDQYDKVKRLAEFNGVSVTMYMRQAVLERMEDEEDYKDAQANLAASHGETVSRSEILKRLGMDA</sequence>
<dbReference type="RefSeq" id="WP_054719233.1">
    <property type="nucleotide sequence ID" value="NZ_CP045068.1"/>
</dbReference>
<evidence type="ECO:0008006" key="3">
    <source>
        <dbReference type="Google" id="ProtNLM"/>
    </source>
</evidence>
<reference evidence="1 2" key="1">
    <citation type="submission" date="2019-10" db="EMBL/GenBank/DDBJ databases">
        <title>Genome sequencing of Lactobacillus manihotivorans.</title>
        <authorList>
            <person name="Kim K."/>
        </authorList>
    </citation>
    <scope>NUCLEOTIDE SEQUENCE [LARGE SCALE GENOMIC DNA]</scope>
    <source>
        <strain evidence="1 2">LM010</strain>
    </source>
</reference>
<dbReference type="InterPro" id="IPR046257">
    <property type="entry name" value="DUF6290"/>
</dbReference>
<dbReference type="AlphaFoldDB" id="A0A5P8JNL3"/>
<dbReference type="InterPro" id="IPR010985">
    <property type="entry name" value="Ribbon_hlx_hlx"/>
</dbReference>